<evidence type="ECO:0000313" key="2">
    <source>
        <dbReference type="Proteomes" id="UP000294588"/>
    </source>
</evidence>
<name>A0AC61QJP9_9BACT</name>
<evidence type="ECO:0000313" key="1">
    <source>
        <dbReference type="EMBL" id="TDF73399.1"/>
    </source>
</evidence>
<gene>
    <name evidence="1" type="primary">rnpA</name>
    <name evidence="1" type="ORF">E0946_03300</name>
</gene>
<proteinExistence type="predicted"/>
<keyword evidence="1" id="KW-0378">Hydrolase</keyword>
<protein>
    <submittedName>
        <fullName evidence="1">Ribonuclease P protein component</fullName>
        <ecNumber evidence="1">3.1.26.5</ecNumber>
    </submittedName>
</protein>
<dbReference type="Proteomes" id="UP000294588">
    <property type="component" value="Unassembled WGS sequence"/>
</dbReference>
<keyword evidence="2" id="KW-1185">Reference proteome</keyword>
<reference evidence="1" key="1">
    <citation type="submission" date="2019-03" db="EMBL/GenBank/DDBJ databases">
        <title>Candidatus Syntrophosphaera thermopropionivorans: a novel player in syntrophic propionate oxidation during anaerobic digestion.</title>
        <authorList>
            <person name="Dyksma S."/>
        </authorList>
    </citation>
    <scope>NUCLEOTIDE SEQUENCE</scope>
    <source>
        <strain evidence="1">W5</strain>
    </source>
</reference>
<dbReference type="EMBL" id="SMOG01000006">
    <property type="protein sequence ID" value="TDF73399.1"/>
    <property type="molecule type" value="Genomic_DNA"/>
</dbReference>
<organism evidence="1 2">
    <name type="scientific">Candidatus Syntrophosphaera thermopropionivorans</name>
    <dbReference type="NCBI Taxonomy" id="2593015"/>
    <lineage>
        <taxon>Bacteria</taxon>
        <taxon>Pseudomonadati</taxon>
        <taxon>Candidatus Cloacimonadota</taxon>
        <taxon>Candidatus Cloacimonadia</taxon>
        <taxon>Candidatus Cloacimonadales</taxon>
        <taxon>Candidatus Cloacimonadaceae</taxon>
        <taxon>Candidatus Syntrophosphaera</taxon>
    </lineage>
</organism>
<dbReference type="EC" id="3.1.26.5" evidence="1"/>
<sequence>MLRLITKHKEYLEFRNPDLFLRTSHFNVPVIVSPFEFAVGITIGKKIGKAHIRNKLKRRIKAWFHQHKNELPSGFKLNLIALPGAGELNWTQLCEELNELTQRLS</sequence>
<comment type="caution">
    <text evidence="1">The sequence shown here is derived from an EMBL/GenBank/DDBJ whole genome shotgun (WGS) entry which is preliminary data.</text>
</comment>
<accession>A0AC61QJP9</accession>